<keyword evidence="7" id="KW-0472">Membrane</keyword>
<feature type="domain" description="NIT" evidence="10">
    <location>
        <begin position="53"/>
        <end position="305"/>
    </location>
</feature>
<dbReference type="PANTHER" id="PTHR45436">
    <property type="entry name" value="SENSOR HISTIDINE KINASE YKOH"/>
    <property type="match status" value="1"/>
</dbReference>
<keyword evidence="12" id="KW-1185">Reference proteome</keyword>
<feature type="compositionally biased region" description="Basic and acidic residues" evidence="8">
    <location>
        <begin position="742"/>
        <end position="762"/>
    </location>
</feature>
<dbReference type="RefSeq" id="WP_306091639.1">
    <property type="nucleotide sequence ID" value="NZ_CP120992.1"/>
</dbReference>
<protein>
    <recommendedName>
        <fullName evidence="2">histidine kinase</fullName>
        <ecNumber evidence="2">2.7.13.3</ecNumber>
    </recommendedName>
</protein>
<feature type="region of interest" description="Disordered" evidence="8">
    <location>
        <begin position="638"/>
        <end position="703"/>
    </location>
</feature>
<evidence type="ECO:0000256" key="2">
    <source>
        <dbReference type="ARBA" id="ARBA00012438"/>
    </source>
</evidence>
<dbReference type="InterPro" id="IPR010910">
    <property type="entry name" value="Nitrate/nitrite_sensing_bac"/>
</dbReference>
<dbReference type="Gene3D" id="3.30.565.10">
    <property type="entry name" value="Histidine kinase-like ATPase, C-terminal domain"/>
    <property type="match status" value="1"/>
</dbReference>
<dbReference type="EMBL" id="CP120992">
    <property type="protein sequence ID" value="WLQ44320.1"/>
    <property type="molecule type" value="Genomic_DNA"/>
</dbReference>
<evidence type="ECO:0000259" key="9">
    <source>
        <dbReference type="PROSITE" id="PS50109"/>
    </source>
</evidence>
<evidence type="ECO:0000256" key="1">
    <source>
        <dbReference type="ARBA" id="ARBA00000085"/>
    </source>
</evidence>
<dbReference type="InterPro" id="IPR003594">
    <property type="entry name" value="HATPase_dom"/>
</dbReference>
<evidence type="ECO:0000256" key="6">
    <source>
        <dbReference type="ARBA" id="ARBA00022777"/>
    </source>
</evidence>
<organism evidence="11 12">
    <name type="scientific">Streptomyces laculatispora</name>
    <dbReference type="NCBI Taxonomy" id="887464"/>
    <lineage>
        <taxon>Bacteria</taxon>
        <taxon>Bacillati</taxon>
        <taxon>Actinomycetota</taxon>
        <taxon>Actinomycetes</taxon>
        <taxon>Kitasatosporales</taxon>
        <taxon>Streptomycetaceae</taxon>
        <taxon>Streptomyces</taxon>
    </lineage>
</organism>
<accession>A0ABY9IBZ8</accession>
<evidence type="ECO:0000256" key="4">
    <source>
        <dbReference type="ARBA" id="ARBA00022679"/>
    </source>
</evidence>
<feature type="region of interest" description="Disordered" evidence="8">
    <location>
        <begin position="726"/>
        <end position="959"/>
    </location>
</feature>
<dbReference type="InterPro" id="IPR050428">
    <property type="entry name" value="TCS_sensor_his_kinase"/>
</dbReference>
<evidence type="ECO:0000256" key="3">
    <source>
        <dbReference type="ARBA" id="ARBA00022553"/>
    </source>
</evidence>
<feature type="compositionally biased region" description="Basic and acidic residues" evidence="8">
    <location>
        <begin position="797"/>
        <end position="807"/>
    </location>
</feature>
<feature type="domain" description="Histidine kinase" evidence="9">
    <location>
        <begin position="522"/>
        <end position="627"/>
    </location>
</feature>
<dbReference type="Gene3D" id="6.10.340.10">
    <property type="match status" value="1"/>
</dbReference>
<evidence type="ECO:0000313" key="11">
    <source>
        <dbReference type="EMBL" id="WLQ44320.1"/>
    </source>
</evidence>
<dbReference type="PROSITE" id="PS50109">
    <property type="entry name" value="HIS_KIN"/>
    <property type="match status" value="1"/>
</dbReference>
<keyword evidence="5" id="KW-0812">Transmembrane</keyword>
<name>A0ABY9IBZ8_9ACTN</name>
<dbReference type="Pfam" id="PF02518">
    <property type="entry name" value="HATPase_c"/>
    <property type="match status" value="1"/>
</dbReference>
<dbReference type="InterPro" id="IPR013587">
    <property type="entry name" value="Nitrate/nitrite_sensing"/>
</dbReference>
<evidence type="ECO:0000259" key="10">
    <source>
        <dbReference type="PROSITE" id="PS50906"/>
    </source>
</evidence>
<sequence>MRFRGKSIRRKIVALLLVPLVSLTALWGFATYLTGREAGQLMSASTVVEKIGHPLEDTVRVVQNERRQTLVFLADPRASDALPVLRRQRAATDRVVDQINRSARQKDIRDALRPDAEAQLSSILGAVEGLQSLRDSVDKRTIGRAKAMEYYNGLIDPCYRFLTGLHVMENVSMDKQVRALAGISRAREMLSQEDALVVSGLLAGRLTAPELRRISDLIAKRGLLYEINLEALPASERRRGQQYWASPDSEPLRSAEDKLIAQGPTHDPREMDAARWQEVAPPVLDRLANDSTEMNNRFQDRGRPAGYGVLIKAGVAGVLGFLALLVSVFVSVRIGRQLVRDLSRLRKDAHEVSGVRLPSVMRRLAAGEHIDVETESPHLNYERDEIGQVGQALNILQRAAVEAAVRQADMRRGVSEVFVNLARRNQVLLHRQLTLLDTMERRTENTEELADLFRLDHLTTRMRRHAEGLVILSGAAPSRQWRKPIQLMDVVRAAVAEVEDYERIEVRRLPRIGVGGPAVADLTHLIAELLENATVFSPPHTAVQVHGERVANGFTLEIHDRGLGMPPELLLDANLRLAETPEFELSDTDRLGLFVVSRLAQRQNVRVSLQTSPYGGTTAVVFIPAALLTDAPEAHGTGFRLDRRSEKAIASSRPRGDAAGSGNDGGEAFDRSDGGRPQGSRPAGLSPVPTGLADPALLDGPVELEGPVGPLDFTRDPVLEAVAGSGLDPVLDGVSDLEDTESERGGIFRARELRRDGDRDQHQQAADQIEDHDGVRELRPDGIRPLPRRKPPTLVTDRGRRIDESGRAHPTTTDPEGARPAPGPVRAADRGRPTGPRQSNGFRNRTEHATSPAAAPSVPAPRPSSAARTPAPAPETVGGLPRRIRQASLAPQLREGSVGRTAEPDPVEGVEDIERDADEVRSRMASLQRGWQRGRLQNAEDVTGPGDTAQGTTPGGDGP</sequence>
<feature type="compositionally biased region" description="Acidic residues" evidence="8">
    <location>
        <begin position="905"/>
        <end position="917"/>
    </location>
</feature>
<keyword evidence="6" id="KW-0418">Kinase</keyword>
<dbReference type="PANTHER" id="PTHR45436:SF5">
    <property type="entry name" value="SENSOR HISTIDINE KINASE TRCS"/>
    <property type="match status" value="1"/>
</dbReference>
<keyword evidence="4" id="KW-0808">Transferase</keyword>
<feature type="compositionally biased region" description="Low complexity" evidence="8">
    <location>
        <begin position="849"/>
        <end position="870"/>
    </location>
</feature>
<reference evidence="11 12" key="1">
    <citation type="submission" date="2023-03" db="EMBL/GenBank/DDBJ databases">
        <title>Isolation and description of six Streptomyces strains from soil environments, able to metabolize different microbial glucans.</title>
        <authorList>
            <person name="Widen T."/>
            <person name="Larsbrink J."/>
        </authorList>
    </citation>
    <scope>NUCLEOTIDE SEQUENCE [LARGE SCALE GENOMIC DNA]</scope>
    <source>
        <strain evidence="11 12">Mut2</strain>
    </source>
</reference>
<dbReference type="PROSITE" id="PS50906">
    <property type="entry name" value="NIT"/>
    <property type="match status" value="1"/>
</dbReference>
<proteinExistence type="predicted"/>
<keyword evidence="7" id="KW-1133">Transmembrane helix</keyword>
<dbReference type="Proteomes" id="UP001229952">
    <property type="component" value="Chromosome"/>
</dbReference>
<dbReference type="EC" id="2.7.13.3" evidence="2"/>
<dbReference type="Pfam" id="PF08376">
    <property type="entry name" value="NIT"/>
    <property type="match status" value="1"/>
</dbReference>
<dbReference type="InterPro" id="IPR005467">
    <property type="entry name" value="His_kinase_dom"/>
</dbReference>
<feature type="compositionally biased region" description="Basic and acidic residues" evidence="8">
    <location>
        <begin position="769"/>
        <end position="782"/>
    </location>
</feature>
<keyword evidence="3" id="KW-0597">Phosphoprotein</keyword>
<evidence type="ECO:0000256" key="5">
    <source>
        <dbReference type="ARBA" id="ARBA00022692"/>
    </source>
</evidence>
<evidence type="ECO:0000256" key="8">
    <source>
        <dbReference type="SAM" id="MobiDB-lite"/>
    </source>
</evidence>
<dbReference type="SUPFAM" id="SSF55874">
    <property type="entry name" value="ATPase domain of HSP90 chaperone/DNA topoisomerase II/histidine kinase"/>
    <property type="match status" value="1"/>
</dbReference>
<evidence type="ECO:0000313" key="12">
    <source>
        <dbReference type="Proteomes" id="UP001229952"/>
    </source>
</evidence>
<evidence type="ECO:0000256" key="7">
    <source>
        <dbReference type="ARBA" id="ARBA00022989"/>
    </source>
</evidence>
<gene>
    <name evidence="11" type="ORF">P8A22_33070</name>
</gene>
<dbReference type="InterPro" id="IPR036890">
    <property type="entry name" value="HATPase_C_sf"/>
</dbReference>
<dbReference type="SMART" id="SM00387">
    <property type="entry name" value="HATPase_c"/>
    <property type="match status" value="1"/>
</dbReference>
<comment type="catalytic activity">
    <reaction evidence="1">
        <text>ATP + protein L-histidine = ADP + protein N-phospho-L-histidine.</text>
        <dbReference type="EC" id="2.7.13.3"/>
    </reaction>
</comment>